<gene>
    <name evidence="2" type="ORF">L0U88_10580</name>
</gene>
<dbReference type="Pfam" id="PF18197">
    <property type="entry name" value="TTHB210-like"/>
    <property type="match status" value="1"/>
</dbReference>
<evidence type="ECO:0000313" key="2">
    <source>
        <dbReference type="EMBL" id="MCF1715070.1"/>
    </source>
</evidence>
<organism evidence="2 3">
    <name type="scientific">Flavihumibacter fluminis</name>
    <dbReference type="NCBI Taxonomy" id="2909236"/>
    <lineage>
        <taxon>Bacteria</taxon>
        <taxon>Pseudomonadati</taxon>
        <taxon>Bacteroidota</taxon>
        <taxon>Chitinophagia</taxon>
        <taxon>Chitinophagales</taxon>
        <taxon>Chitinophagaceae</taxon>
        <taxon>Flavihumibacter</taxon>
    </lineage>
</organism>
<proteinExistence type="predicted"/>
<dbReference type="PROSITE" id="PS51257">
    <property type="entry name" value="PROKAR_LIPOPROTEIN"/>
    <property type="match status" value="1"/>
</dbReference>
<keyword evidence="3" id="KW-1185">Reference proteome</keyword>
<dbReference type="Proteomes" id="UP001200145">
    <property type="component" value="Unassembled WGS sequence"/>
</dbReference>
<evidence type="ECO:0000313" key="3">
    <source>
        <dbReference type="Proteomes" id="UP001200145"/>
    </source>
</evidence>
<dbReference type="EMBL" id="JAKEVY010000002">
    <property type="protein sequence ID" value="MCF1715070.1"/>
    <property type="molecule type" value="Genomic_DNA"/>
</dbReference>
<name>A0ABS9BHJ7_9BACT</name>
<dbReference type="RefSeq" id="WP_234866020.1">
    <property type="nucleotide sequence ID" value="NZ_JAKEVY010000002.1"/>
</dbReference>
<dbReference type="InterPro" id="IPR033786">
    <property type="entry name" value="TTHB210-like"/>
</dbReference>
<comment type="caution">
    <text evidence="2">The sequence shown here is derived from an EMBL/GenBank/DDBJ whole genome shotgun (WGS) entry which is preliminary data.</text>
</comment>
<protein>
    <submittedName>
        <fullName evidence="2">DUF5602 domain-containing protein</fullName>
    </submittedName>
</protein>
<dbReference type="InterPro" id="IPR040832">
    <property type="entry name" value="TTHB210-like_dom"/>
</dbReference>
<evidence type="ECO:0000259" key="1">
    <source>
        <dbReference type="Pfam" id="PF18197"/>
    </source>
</evidence>
<dbReference type="CDD" id="cd11669">
    <property type="entry name" value="TTHB210-like"/>
    <property type="match status" value="1"/>
</dbReference>
<sequence length="260" mass="28590">MKKRATKLLLLAAIIGFSACSKDKDEKGGVFQGPQVAFHGGKAHSFVQVGKDGKPEKMGISINDQAWNNLPVGGDQGHNHANSVTLPLHAKAELVTPFKHIGLDWNPAGHEPENVYTKPHFDFHFYMISEAERLAIPPYETNAAGFDNLPDAAFLPATYIAPPGGVPQMGKHWLDATAPELNGSAFTETFIYGSYDGKVNFLEPMVTKAFIEQSNLFERAIPQPQKFKVAGFYPTKMKIARVGTSREVTLENFVYREASN</sequence>
<reference evidence="2 3" key="1">
    <citation type="submission" date="2022-01" db="EMBL/GenBank/DDBJ databases">
        <title>Flavihumibacter sp. nov., isolated from sediment of a river.</title>
        <authorList>
            <person name="Liu H."/>
        </authorList>
    </citation>
    <scope>NUCLEOTIDE SEQUENCE [LARGE SCALE GENOMIC DNA]</scope>
    <source>
        <strain evidence="2 3">RY-1</strain>
    </source>
</reference>
<feature type="domain" description="TTHB210-like" evidence="1">
    <location>
        <begin position="51"/>
        <end position="105"/>
    </location>
</feature>
<accession>A0ABS9BHJ7</accession>